<feature type="domain" description="Rubisco accumulation factor 1 alpha-helical" evidence="3">
    <location>
        <begin position="154"/>
        <end position="260"/>
    </location>
</feature>
<gene>
    <name evidence="5" type="ORF">CDL12_18159</name>
</gene>
<dbReference type="Pfam" id="PF18578">
    <property type="entry name" value="Raf1_N"/>
    <property type="match status" value="1"/>
</dbReference>
<dbReference type="InterPro" id="IPR040858">
    <property type="entry name" value="Raf1_C"/>
</dbReference>
<dbReference type="GO" id="GO:0110102">
    <property type="term" value="P:ribulose bisphosphate carboxylase complex assembly"/>
    <property type="evidence" value="ECO:0007669"/>
    <property type="project" value="UniProtKB-ARBA"/>
</dbReference>
<comment type="caution">
    <text evidence="5">The sequence shown here is derived from an EMBL/GenBank/DDBJ whole genome shotgun (WGS) entry which is preliminary data.</text>
</comment>
<dbReference type="GO" id="GO:0009507">
    <property type="term" value="C:chloroplast"/>
    <property type="evidence" value="ECO:0007669"/>
    <property type="project" value="TreeGrafter"/>
</dbReference>
<dbReference type="InterPro" id="IPR040781">
    <property type="entry name" value="Raf1_HTH"/>
</dbReference>
<evidence type="ECO:0000313" key="5">
    <source>
        <dbReference type="EMBL" id="PIN09257.1"/>
    </source>
</evidence>
<dbReference type="InterPro" id="IPR037494">
    <property type="entry name" value="RAF1"/>
</dbReference>
<dbReference type="OrthoDB" id="2017169at2759"/>
<evidence type="ECO:0000259" key="4">
    <source>
        <dbReference type="Pfam" id="PF18579"/>
    </source>
</evidence>
<evidence type="ECO:0000256" key="1">
    <source>
        <dbReference type="ARBA" id="ARBA00023186"/>
    </source>
</evidence>
<keyword evidence="1" id="KW-0143">Chaperone</keyword>
<dbReference type="EMBL" id="NKXS01003570">
    <property type="protein sequence ID" value="PIN09257.1"/>
    <property type="molecule type" value="Genomic_DNA"/>
</dbReference>
<dbReference type="PANTHER" id="PTHR35299">
    <property type="entry name" value="RUBISCO ACCUMULATION FACTOR 1"/>
    <property type="match status" value="1"/>
</dbReference>
<reference evidence="6" key="1">
    <citation type="journal article" date="2018" name="Gigascience">
        <title>Genome assembly of the Pink Ipe (Handroanthus impetiginosus, Bignoniaceae), a highly valued, ecologically keystone Neotropical timber forest tree.</title>
        <authorList>
            <person name="Silva-Junior O.B."/>
            <person name="Grattapaglia D."/>
            <person name="Novaes E."/>
            <person name="Collevatti R.G."/>
        </authorList>
    </citation>
    <scope>NUCLEOTIDE SEQUENCE [LARGE SCALE GENOMIC DNA]</scope>
    <source>
        <strain evidence="6">cv. UFG-1</strain>
    </source>
</reference>
<evidence type="ECO:0008006" key="7">
    <source>
        <dbReference type="Google" id="ProtNLM"/>
    </source>
</evidence>
<proteinExistence type="predicted"/>
<protein>
    <recommendedName>
        <fullName evidence="7">Rubisco accumulation factor 1, chloroplastic</fullName>
    </recommendedName>
</protein>
<accession>A0A2G9GVE9</accession>
<evidence type="ECO:0000259" key="3">
    <source>
        <dbReference type="Pfam" id="PF18578"/>
    </source>
</evidence>
<sequence>MLSLTVNTPKLLFLSTSFFPNHHLHHHSPPLTPHRPRTSFSVSALIIPPSSSTAQKQQQLYQPFRPPPSPLPKRYRTLDTNERLEILSNRLGLWFEYAPLIPSLIQEGFTSSTLEEITGIASIEQNRLVVAAQVRDSLVEASDEETVSFFDSPGSPEILYEIRFLNTPQRAAAARFIVENGFDANKAEELSRSMKDFPRRYGEKGWESFDGNLPGDCLAFVYYRQAQEHKSASSPELSKAALERALKVVETDRAKQKVVEDFEGKDGEGGGEDVAMDDVVRVPVVRMAIGEVAESSAVVVLPVCRAEGKQIEVEEAPWESGMRGEFGVVEAEKGWSRWVVLPGWGPVVPLKRGGVVVAFPKARGVLSWRSKRRDTEEEVLVVVDRERKEVEFDDGFYLVMSGGNGSGEEGLKVERGGKLKEIGVVESLGTVVLVVRPPREEVENLRDEDWE</sequence>
<dbReference type="PANTHER" id="PTHR35299:SF3">
    <property type="entry name" value="RUBISCO ACCUMULATION FACTOR 1.2, CHLOROPLASTIC"/>
    <property type="match status" value="1"/>
</dbReference>
<evidence type="ECO:0000259" key="2">
    <source>
        <dbReference type="Pfam" id="PF18087"/>
    </source>
</evidence>
<organism evidence="5 6">
    <name type="scientific">Handroanthus impetiginosus</name>
    <dbReference type="NCBI Taxonomy" id="429701"/>
    <lineage>
        <taxon>Eukaryota</taxon>
        <taxon>Viridiplantae</taxon>
        <taxon>Streptophyta</taxon>
        <taxon>Embryophyta</taxon>
        <taxon>Tracheophyta</taxon>
        <taxon>Spermatophyta</taxon>
        <taxon>Magnoliopsida</taxon>
        <taxon>eudicotyledons</taxon>
        <taxon>Gunneridae</taxon>
        <taxon>Pentapetalae</taxon>
        <taxon>asterids</taxon>
        <taxon>lamiids</taxon>
        <taxon>Lamiales</taxon>
        <taxon>Bignoniaceae</taxon>
        <taxon>Crescentiina</taxon>
        <taxon>Tabebuia alliance</taxon>
        <taxon>Handroanthus</taxon>
    </lineage>
</organism>
<keyword evidence="6" id="KW-1185">Reference proteome</keyword>
<dbReference type="Pfam" id="PF18087">
    <property type="entry name" value="RuBisCo_chap_C"/>
    <property type="match status" value="1"/>
</dbReference>
<dbReference type="InterPro" id="IPR041358">
    <property type="entry name" value="Raf1_N"/>
</dbReference>
<feature type="domain" description="Rubisco accumulation factor 1 C-terminal" evidence="2">
    <location>
        <begin position="282"/>
        <end position="439"/>
    </location>
</feature>
<evidence type="ECO:0000313" key="6">
    <source>
        <dbReference type="Proteomes" id="UP000231279"/>
    </source>
</evidence>
<dbReference type="STRING" id="429701.A0A2G9GVE9"/>
<dbReference type="Proteomes" id="UP000231279">
    <property type="component" value="Unassembled WGS sequence"/>
</dbReference>
<dbReference type="AlphaFoldDB" id="A0A2G9GVE9"/>
<dbReference type="Pfam" id="PF18579">
    <property type="entry name" value="Raf1_HTH"/>
    <property type="match status" value="1"/>
</dbReference>
<name>A0A2G9GVE9_9LAMI</name>
<feature type="domain" description="Rubisco accumulation factor 1 helix turn helix" evidence="4">
    <location>
        <begin position="79"/>
        <end position="139"/>
    </location>
</feature>